<evidence type="ECO:0000313" key="6">
    <source>
        <dbReference type="Proteomes" id="UP000002791"/>
    </source>
</evidence>
<evidence type="ECO:0000256" key="1">
    <source>
        <dbReference type="ARBA" id="ARBA00006432"/>
    </source>
</evidence>
<dbReference type="InterPro" id="IPR020845">
    <property type="entry name" value="AMP-binding_CS"/>
</dbReference>
<organism evidence="5 6">
    <name type="scientific">Saccharomonospora cyanea NA-134</name>
    <dbReference type="NCBI Taxonomy" id="882082"/>
    <lineage>
        <taxon>Bacteria</taxon>
        <taxon>Bacillati</taxon>
        <taxon>Actinomycetota</taxon>
        <taxon>Actinomycetes</taxon>
        <taxon>Pseudonocardiales</taxon>
        <taxon>Pseudonocardiaceae</taxon>
        <taxon>Saccharomonospora</taxon>
    </lineage>
</organism>
<feature type="domain" description="AMP-dependent synthetase/ligase" evidence="3">
    <location>
        <begin position="3"/>
        <end position="341"/>
    </location>
</feature>
<accession>H5XHM2</accession>
<evidence type="ECO:0000313" key="5">
    <source>
        <dbReference type="EMBL" id="EHR61702.1"/>
    </source>
</evidence>
<evidence type="ECO:0000256" key="2">
    <source>
        <dbReference type="ARBA" id="ARBA00022598"/>
    </source>
</evidence>
<dbReference type="OrthoDB" id="9803968at2"/>
<gene>
    <name evidence="5" type="ORF">SaccyDRAFT_2856</name>
</gene>
<reference evidence="5 6" key="1">
    <citation type="submission" date="2011-11" db="EMBL/GenBank/DDBJ databases">
        <title>The Noncontiguous Finished sequence of Saccharomonospora cyanea NA-134.</title>
        <authorList>
            <consortium name="US DOE Joint Genome Institute"/>
            <person name="Lucas S."/>
            <person name="Han J."/>
            <person name="Lapidus A."/>
            <person name="Cheng J.-F."/>
            <person name="Goodwin L."/>
            <person name="Pitluck S."/>
            <person name="Peters L."/>
            <person name="Ovchinnikova G."/>
            <person name="Lu M."/>
            <person name="Detter J.C."/>
            <person name="Han C."/>
            <person name="Tapia R."/>
            <person name="Land M."/>
            <person name="Hauser L."/>
            <person name="Kyrpides N."/>
            <person name="Ivanova N."/>
            <person name="Pagani I."/>
            <person name="Brambilla E.-M."/>
            <person name="Klenk H.-P."/>
            <person name="Woyke T."/>
        </authorList>
    </citation>
    <scope>NUCLEOTIDE SEQUENCE [LARGE SCALE GENOMIC DNA]</scope>
    <source>
        <strain evidence="5 6">NA-134</strain>
    </source>
</reference>
<dbReference type="PANTHER" id="PTHR43201:SF5">
    <property type="entry name" value="MEDIUM-CHAIN ACYL-COA LIGASE ACSF2, MITOCHONDRIAL"/>
    <property type="match status" value="1"/>
</dbReference>
<dbReference type="Gene3D" id="3.40.50.12780">
    <property type="entry name" value="N-terminal domain of ligase-like"/>
    <property type="match status" value="1"/>
</dbReference>
<dbReference type="Gene3D" id="3.30.300.30">
    <property type="match status" value="1"/>
</dbReference>
<dbReference type="Pfam" id="PF00501">
    <property type="entry name" value="AMP-binding"/>
    <property type="match status" value="1"/>
</dbReference>
<dbReference type="InterPro" id="IPR045851">
    <property type="entry name" value="AMP-bd_C_sf"/>
</dbReference>
<evidence type="ECO:0000259" key="3">
    <source>
        <dbReference type="Pfam" id="PF00501"/>
    </source>
</evidence>
<dbReference type="AlphaFoldDB" id="H5XHM2"/>
<dbReference type="SUPFAM" id="SSF56801">
    <property type="entry name" value="Acetyl-CoA synthetase-like"/>
    <property type="match status" value="1"/>
</dbReference>
<protein>
    <submittedName>
        <fullName evidence="5">Acyl-CoA synthetase (AMP-forming)/AMP-acid ligase II</fullName>
    </submittedName>
</protein>
<dbReference type="Proteomes" id="UP000002791">
    <property type="component" value="Chromosome"/>
</dbReference>
<sequence>MTETPAVVEVDRTLTRGELDEMVDRFATALAAHGAGPSGRVGWIMANRAEVLAVALAARGLGAPVVAFGRRCTAEELTGRIAVAAPAVIVVDGAERQRVQDVADGVPVLDVTEPLPEGAGLVAARAEPTGDTDRLGAGASLLFTSGTSGRPKAALRTRGDRRLAERIANGFGLGAKTRFLVSGPLTHSGPWTCALMSLSRGGTVGLLRGFDAEAWLDFASEHGMNSGFLTPTQLRRLVRAGRDRRDRLPTPTHVVVSGEPFPDALKREAVRLFGPGFVECYGSTELGPTTALHAREFADHPGSSGRPFDGVEVAAFRDGRRLGAGEEGVLHARTPLAFDGYVGGDERLGTARREEQAPGGGWQTVGDVGFVDADGYVHVTGRADDMIISGGVNMVPADIEAVLGGHPDVRECVVFGVPDPVWGQRVAAAVVSDTDLDAAQVRDWMRGRISDDKRPYDVLRLPELPMTANGKVSRPALAAMLAAVRGADG</sequence>
<keyword evidence="2 5" id="KW-0436">Ligase</keyword>
<dbReference type="InterPro" id="IPR025110">
    <property type="entry name" value="AMP-bd_C"/>
</dbReference>
<name>H5XHM2_9PSEU</name>
<dbReference type="GO" id="GO:0031956">
    <property type="term" value="F:medium-chain fatty acid-CoA ligase activity"/>
    <property type="evidence" value="ECO:0007669"/>
    <property type="project" value="TreeGrafter"/>
</dbReference>
<evidence type="ECO:0000259" key="4">
    <source>
        <dbReference type="Pfam" id="PF13193"/>
    </source>
</evidence>
<dbReference type="HOGENOM" id="CLU_000022_59_0_11"/>
<feature type="domain" description="AMP-binding enzyme C-terminal" evidence="4">
    <location>
        <begin position="399"/>
        <end position="471"/>
    </location>
</feature>
<dbReference type="GO" id="GO:0006631">
    <property type="term" value="P:fatty acid metabolic process"/>
    <property type="evidence" value="ECO:0007669"/>
    <property type="project" value="TreeGrafter"/>
</dbReference>
<dbReference type="PROSITE" id="PS00455">
    <property type="entry name" value="AMP_BINDING"/>
    <property type="match status" value="1"/>
</dbReference>
<dbReference type="InterPro" id="IPR000873">
    <property type="entry name" value="AMP-dep_synth/lig_dom"/>
</dbReference>
<dbReference type="InterPro" id="IPR042099">
    <property type="entry name" value="ANL_N_sf"/>
</dbReference>
<dbReference type="EMBL" id="CM001440">
    <property type="protein sequence ID" value="EHR61702.1"/>
    <property type="molecule type" value="Genomic_DNA"/>
</dbReference>
<dbReference type="eggNOG" id="COG0318">
    <property type="taxonomic scope" value="Bacteria"/>
</dbReference>
<proteinExistence type="inferred from homology"/>
<dbReference type="CDD" id="cd04433">
    <property type="entry name" value="AFD_class_I"/>
    <property type="match status" value="1"/>
</dbReference>
<dbReference type="PANTHER" id="PTHR43201">
    <property type="entry name" value="ACYL-COA SYNTHETASE"/>
    <property type="match status" value="1"/>
</dbReference>
<dbReference type="Pfam" id="PF13193">
    <property type="entry name" value="AMP-binding_C"/>
    <property type="match status" value="1"/>
</dbReference>
<comment type="similarity">
    <text evidence="1">Belongs to the ATP-dependent AMP-binding enzyme family.</text>
</comment>
<keyword evidence="6" id="KW-1185">Reference proteome</keyword>
<dbReference type="STRING" id="882082.SaccyDRAFT_2856"/>